<gene>
    <name evidence="3" type="ORF">FDG2_0876</name>
</gene>
<dbReference type="EMBL" id="FLUV01000347">
    <property type="protein sequence ID" value="SBW18905.1"/>
    <property type="molecule type" value="Genomic_DNA"/>
</dbReference>
<dbReference type="AlphaFoldDB" id="A0A1C3NUG6"/>
<feature type="domain" description="CHAD" evidence="2">
    <location>
        <begin position="283"/>
        <end position="576"/>
    </location>
</feature>
<proteinExistence type="predicted"/>
<dbReference type="Pfam" id="PF05235">
    <property type="entry name" value="CHAD"/>
    <property type="match status" value="1"/>
</dbReference>
<dbReference type="InterPro" id="IPR007899">
    <property type="entry name" value="CHAD_dom"/>
</dbReference>
<keyword evidence="4" id="KW-1185">Reference proteome</keyword>
<evidence type="ECO:0000313" key="3">
    <source>
        <dbReference type="EMBL" id="SBW18905.1"/>
    </source>
</evidence>
<dbReference type="PANTHER" id="PTHR39339">
    <property type="entry name" value="SLR1444 PROTEIN"/>
    <property type="match status" value="1"/>
</dbReference>
<dbReference type="InterPro" id="IPR038186">
    <property type="entry name" value="CHAD_dom_sf"/>
</dbReference>
<dbReference type="InterPro" id="IPR033469">
    <property type="entry name" value="CYTH-like_dom_sf"/>
</dbReference>
<sequence>MGGGLKEVERKFAVDPAFVLPALGQLPGVTAVSEPERVTLEAVYYDSDDLRLAQNRITLRRRTGGHDEGWHLKLPLRAGEREEIQRPLDAAPTGTEDRSTGTDRAPAVNPTPEVSAAAQVAGPGPVLNPVDAVDAVDTGTHAEGAAHTPPDDLVDLVRVHLRGARLRPVARLVTTRTAVWLRDAAGADLAEVVDDQVSAQTLGPAAHRGRKREDRERNQWREIEVERVGAGDVSLLDDVGAILTAAGASASPDSSKLSRVLGPALAQQRRSDVLPSPGKLRLRSPAGEVVGAYLAAQVEALLAADPHVRLDVPDAVHKMRVATRRFRSTLRTFAPMFDAERAAYLDGELRDLAGALSAARDAEVMVEYFDGRVASLPAELVRGPVAEVIDSQLLVGQEQARTEALAMLRSERYLTLVADLKDLVRGLLQEPATELKEPAAQPARVVLPRLIGRVDSRLTRKVNAALATPPGHERDVQLHSARKQAKRLRYAAETAGPVFGPDAVAFARLAEQIQELLGTHQDATVAQELLRQWGTSAADAGETTAFTIGLLLGLEEYRARTAERDFIDFWPEASRRRHRRWLY</sequence>
<evidence type="ECO:0000313" key="4">
    <source>
        <dbReference type="Proteomes" id="UP000199013"/>
    </source>
</evidence>
<feature type="region of interest" description="Disordered" evidence="1">
    <location>
        <begin position="81"/>
        <end position="131"/>
    </location>
</feature>
<dbReference type="Pfam" id="PF01928">
    <property type="entry name" value="CYTH"/>
    <property type="match status" value="1"/>
</dbReference>
<protein>
    <submittedName>
        <fullName evidence="3">CHAD domain-containing protein</fullName>
    </submittedName>
</protein>
<dbReference type="CDD" id="cd07374">
    <property type="entry name" value="CYTH-like_Pase"/>
    <property type="match status" value="1"/>
</dbReference>
<accession>A0A1C3NUG6</accession>
<dbReference type="SMART" id="SM01118">
    <property type="entry name" value="CYTH"/>
    <property type="match status" value="1"/>
</dbReference>
<dbReference type="Proteomes" id="UP000199013">
    <property type="component" value="Unassembled WGS sequence"/>
</dbReference>
<reference evidence="4" key="1">
    <citation type="submission" date="2016-02" db="EMBL/GenBank/DDBJ databases">
        <authorList>
            <person name="Wibberg D."/>
        </authorList>
    </citation>
    <scope>NUCLEOTIDE SEQUENCE [LARGE SCALE GENOMIC DNA]</scope>
</reference>
<dbReference type="Gene3D" id="2.40.320.10">
    <property type="entry name" value="Hypothetical Protein Pfu-838710-001"/>
    <property type="match status" value="1"/>
</dbReference>
<dbReference type="Gene3D" id="1.40.20.10">
    <property type="entry name" value="CHAD domain"/>
    <property type="match status" value="1"/>
</dbReference>
<dbReference type="PROSITE" id="PS51708">
    <property type="entry name" value="CHAD"/>
    <property type="match status" value="1"/>
</dbReference>
<evidence type="ECO:0000259" key="2">
    <source>
        <dbReference type="PROSITE" id="PS51708"/>
    </source>
</evidence>
<organism evidence="3 4">
    <name type="scientific">Candidatus Protofrankia californiensis</name>
    <dbReference type="NCBI Taxonomy" id="1839754"/>
    <lineage>
        <taxon>Bacteria</taxon>
        <taxon>Bacillati</taxon>
        <taxon>Actinomycetota</taxon>
        <taxon>Actinomycetes</taxon>
        <taxon>Frankiales</taxon>
        <taxon>Frankiaceae</taxon>
        <taxon>Protofrankia</taxon>
    </lineage>
</organism>
<dbReference type="SMART" id="SM00880">
    <property type="entry name" value="CHAD"/>
    <property type="match status" value="1"/>
</dbReference>
<dbReference type="InterPro" id="IPR023577">
    <property type="entry name" value="CYTH_domain"/>
</dbReference>
<evidence type="ECO:0000256" key="1">
    <source>
        <dbReference type="SAM" id="MobiDB-lite"/>
    </source>
</evidence>
<dbReference type="SUPFAM" id="SSF55154">
    <property type="entry name" value="CYTH-like phosphatases"/>
    <property type="match status" value="2"/>
</dbReference>
<name>A0A1C3NUG6_9ACTN</name>
<dbReference type="PANTHER" id="PTHR39339:SF1">
    <property type="entry name" value="CHAD DOMAIN-CONTAINING PROTEIN"/>
    <property type="match status" value="1"/>
</dbReference>